<dbReference type="Pfam" id="PF09789">
    <property type="entry name" value="CC149"/>
    <property type="match status" value="1"/>
</dbReference>
<gene>
    <name evidence="5" type="ORF">G5714_007587</name>
</gene>
<comment type="caution">
    <text evidence="5">The sequence shown here is derived from an EMBL/GenBank/DDBJ whole genome shotgun (WGS) entry which is preliminary data.</text>
</comment>
<dbReference type="EMBL" id="JAAMOB010000007">
    <property type="protein sequence ID" value="KAF4110556.1"/>
    <property type="molecule type" value="Genomic_DNA"/>
</dbReference>
<evidence type="ECO:0000256" key="1">
    <source>
        <dbReference type="ARBA" id="ARBA00005872"/>
    </source>
</evidence>
<evidence type="ECO:0000313" key="6">
    <source>
        <dbReference type="Proteomes" id="UP000579812"/>
    </source>
</evidence>
<dbReference type="InterPro" id="IPR019179">
    <property type="entry name" value="CC149"/>
</dbReference>
<feature type="coiled-coil region" evidence="3">
    <location>
        <begin position="39"/>
        <end position="118"/>
    </location>
</feature>
<name>A0A7J6CTC0_9TELE</name>
<protein>
    <submittedName>
        <fullName evidence="5">Uncharacterized protein</fullName>
    </submittedName>
</protein>
<dbReference type="PANTHER" id="PTHR21682">
    <property type="entry name" value="COILED-COIL DOMAIN-CONTAINING PROTEIN 149"/>
    <property type="match status" value="1"/>
</dbReference>
<evidence type="ECO:0000256" key="2">
    <source>
        <dbReference type="ARBA" id="ARBA00023054"/>
    </source>
</evidence>
<feature type="region of interest" description="Disordered" evidence="4">
    <location>
        <begin position="501"/>
        <end position="523"/>
    </location>
</feature>
<proteinExistence type="inferred from homology"/>
<reference evidence="5 6" key="1">
    <citation type="submission" date="2020-04" db="EMBL/GenBank/DDBJ databases">
        <title>Chromosome-level genome assembly of a cyprinid fish Onychostoma macrolepis by integration of Nanopore Sequencing, Bionano and Hi-C technology.</title>
        <authorList>
            <person name="Wang D."/>
        </authorList>
    </citation>
    <scope>NUCLEOTIDE SEQUENCE [LARGE SCALE GENOMIC DNA]</scope>
    <source>
        <strain evidence="5">SWU-2019</strain>
        <tissue evidence="5">Muscle</tissue>
    </source>
</reference>
<dbReference type="AlphaFoldDB" id="A0A7J6CTC0"/>
<keyword evidence="6" id="KW-1185">Reference proteome</keyword>
<evidence type="ECO:0000256" key="4">
    <source>
        <dbReference type="SAM" id="MobiDB-lite"/>
    </source>
</evidence>
<dbReference type="Proteomes" id="UP000579812">
    <property type="component" value="Unassembled WGS sequence"/>
</dbReference>
<evidence type="ECO:0000256" key="3">
    <source>
        <dbReference type="SAM" id="Coils"/>
    </source>
</evidence>
<sequence>MTSSKRSESDWQGLVNEFLICKRKLESKKDGLLILSKELDSCQQERDQYKLMANQLRETHQSLKKKYRELIDGDSSLPPEKRKQVSLSQLLMDSRERNKQLAEEIKELTQRLTETQGDNKLLRMTITKQRLGDDEVGVRHFPAHEREDLVRQLEKAALHRDELEHSLKTLSDELQDIKAERTVFKEKAERLNLELNHILGGQEKRIIDVDTLCMENKYLQERFKQVQEEVGLLKSNIQKYKTALDRRRNPEIGGKSKSSALSGVLSPKQVQGLLSEDNRCSLPATPQSIADLKSLATALLETIHEKNIIIQHQRQTNRILGNRVSDLERKLKTLEISGLWSLPGGTDAIALSAAPLSSIDRPQRTTNPRPAADDRTGRGGPSPWEQDTAGRDMWPGPDGGGEEADAPVTPDIGEESVLCGTDIGRQTNGQVRAEVKEGPVEKHTGVCTKTRSARETEGSPAVEEGQVLAEDPAQIASVTLDQTAWEKADFHASVGLKRACSEDIPEGSSIKKEPVEQSDSVLL</sequence>
<feature type="coiled-coil region" evidence="3">
    <location>
        <begin position="146"/>
        <end position="194"/>
    </location>
</feature>
<feature type="region of interest" description="Disordered" evidence="4">
    <location>
        <begin position="353"/>
        <end position="415"/>
    </location>
</feature>
<evidence type="ECO:0000313" key="5">
    <source>
        <dbReference type="EMBL" id="KAF4110556.1"/>
    </source>
</evidence>
<feature type="compositionally biased region" description="Basic and acidic residues" evidence="4">
    <location>
        <begin position="435"/>
        <end position="444"/>
    </location>
</feature>
<dbReference type="OrthoDB" id="5917629at2759"/>
<accession>A0A7J6CTC0</accession>
<feature type="region of interest" description="Disordered" evidence="4">
    <location>
        <begin position="435"/>
        <end position="464"/>
    </location>
</feature>
<dbReference type="PANTHER" id="PTHR21682:SF2">
    <property type="entry name" value="COILED-COIL DOMAIN-CONTAINING PROTEIN 149"/>
    <property type="match status" value="1"/>
</dbReference>
<comment type="similarity">
    <text evidence="1">Belongs to the CCDC149 family.</text>
</comment>
<keyword evidence="2 3" id="KW-0175">Coiled coil</keyword>
<organism evidence="5 6">
    <name type="scientific">Onychostoma macrolepis</name>
    <dbReference type="NCBI Taxonomy" id="369639"/>
    <lineage>
        <taxon>Eukaryota</taxon>
        <taxon>Metazoa</taxon>
        <taxon>Chordata</taxon>
        <taxon>Craniata</taxon>
        <taxon>Vertebrata</taxon>
        <taxon>Euteleostomi</taxon>
        <taxon>Actinopterygii</taxon>
        <taxon>Neopterygii</taxon>
        <taxon>Teleostei</taxon>
        <taxon>Ostariophysi</taxon>
        <taxon>Cypriniformes</taxon>
        <taxon>Cyprinidae</taxon>
        <taxon>Acrossocheilinae</taxon>
        <taxon>Onychostoma</taxon>
    </lineage>
</organism>